<dbReference type="Gene3D" id="3.90.226.10">
    <property type="entry name" value="2-enoyl-CoA Hydratase, Chain A, domain 1"/>
    <property type="match status" value="1"/>
</dbReference>
<dbReference type="PRINTS" id="PR00929">
    <property type="entry name" value="ATHOOK"/>
</dbReference>
<evidence type="ECO:0000256" key="2">
    <source>
        <dbReference type="ARBA" id="ARBA00023140"/>
    </source>
</evidence>
<keyword evidence="3" id="KW-0413">Isomerase</keyword>
<dbReference type="Gene3D" id="2.40.50.40">
    <property type="match status" value="1"/>
</dbReference>
<keyword evidence="7" id="KW-1185">Reference proteome</keyword>
<feature type="coiled-coil region" evidence="4">
    <location>
        <begin position="829"/>
        <end position="856"/>
    </location>
</feature>
<dbReference type="InterPro" id="IPR029045">
    <property type="entry name" value="ClpP/crotonase-like_dom_sf"/>
</dbReference>
<evidence type="ECO:0000256" key="5">
    <source>
        <dbReference type="SAM" id="MobiDB-lite"/>
    </source>
</evidence>
<keyword evidence="2" id="KW-0576">Peroxisome</keyword>
<feature type="region of interest" description="Disordered" evidence="5">
    <location>
        <begin position="207"/>
        <end position="228"/>
    </location>
</feature>
<comment type="subcellular location">
    <subcellularLocation>
        <location evidence="1">Peroxisome</location>
    </subcellularLocation>
</comment>
<dbReference type="PANTHER" id="PTHR43684">
    <property type="match status" value="1"/>
</dbReference>
<reference evidence="6 7" key="1">
    <citation type="submission" date="2022-05" db="EMBL/GenBank/DDBJ databases">
        <authorList>
            <consortium name="Genoscope - CEA"/>
            <person name="William W."/>
        </authorList>
    </citation>
    <scope>NUCLEOTIDE SEQUENCE [LARGE SCALE GENOMIC DNA]</scope>
</reference>
<feature type="compositionally biased region" description="Basic and acidic residues" evidence="5">
    <location>
        <begin position="49"/>
        <end position="65"/>
    </location>
</feature>
<dbReference type="EMBL" id="CALNXI010000075">
    <property type="protein sequence ID" value="CAH3017994.1"/>
    <property type="molecule type" value="Genomic_DNA"/>
</dbReference>
<dbReference type="Pfam" id="PF00378">
    <property type="entry name" value="ECH_1"/>
    <property type="match status" value="1"/>
</dbReference>
<evidence type="ECO:0000313" key="6">
    <source>
        <dbReference type="EMBL" id="CAH3017994.1"/>
    </source>
</evidence>
<proteinExistence type="predicted"/>
<dbReference type="Proteomes" id="UP001159427">
    <property type="component" value="Unassembled WGS sequence"/>
</dbReference>
<dbReference type="CDD" id="cd06558">
    <property type="entry name" value="crotonase-like"/>
    <property type="match status" value="1"/>
</dbReference>
<feature type="region of interest" description="Disordered" evidence="5">
    <location>
        <begin position="284"/>
        <end position="307"/>
    </location>
</feature>
<evidence type="ECO:0000256" key="4">
    <source>
        <dbReference type="SAM" id="Coils"/>
    </source>
</evidence>
<comment type="caution">
    <text evidence="6">The sequence shown here is derived from an EMBL/GenBank/DDBJ whole genome shotgun (WGS) entry which is preliminary data.</text>
</comment>
<accession>A0ABN8LSF2</accession>
<protein>
    <recommendedName>
        <fullName evidence="8">Chromo domain-containing protein</fullName>
    </recommendedName>
</protein>
<dbReference type="PANTHER" id="PTHR43684:SF1">
    <property type="entry name" value="ENOYL-COA DELTA ISOMERASE 2"/>
    <property type="match status" value="1"/>
</dbReference>
<feature type="region of interest" description="Disordered" evidence="5">
    <location>
        <begin position="1"/>
        <end position="131"/>
    </location>
</feature>
<dbReference type="InterPro" id="IPR017956">
    <property type="entry name" value="AT_hook_DNA-bd_motif"/>
</dbReference>
<gene>
    <name evidence="6" type="ORF">PEVE_00040690</name>
</gene>
<evidence type="ECO:0000256" key="1">
    <source>
        <dbReference type="ARBA" id="ARBA00004275"/>
    </source>
</evidence>
<dbReference type="SUPFAM" id="SSF52096">
    <property type="entry name" value="ClpP/crotonase"/>
    <property type="match status" value="1"/>
</dbReference>
<sequence>MRIDDLTASPTRDEDMDMILTSNSEPPLEKSSVRSLDSEDNCLNGIKWPPDHHTKNTGDRRREFTFKGLGPNPPLVTHGGRTLKTPARYLESDSDDANTKRKFHSSKKRKRLLSDSSRRRSTTLCKNGRTKSLDRDSCDFLKNHKTKGRVMSPKRKNGDRTDFECEIGIDLASTSGVAASLSTYSNNSRSQPSESVCVNGTLNDLELDSETSNSDEIPPKKSRRGRPSKNLALLTKFHSVDSPSPHGNCATSATKASLASPSTSKFWKKRKLSKGIRKLQNNCLSSSSDDCELAPSTPRRRGRPPKKLLESCETKHEIVRTQNGVKKPWVRPILKATGKRSLLKPSKKSLECLLQSPEKDMTKVKSKFVKVNGCGILSSGKEVKRKRGRPPKPKPEQFIDEHRIEGDAFRFTDEDEEKARGPVLKRKLKKLKLQRKGDKNPLAATALKKNAVAHKLKRKAVNNVKKTLQVRNQGDTTDNEFDLVEETEQTSDVPLKRRRRNKADRILGMRRNLSGTYEYLVQWKDGTSSWAPSNELVDYELDFKCFLGHECQEATVLSRLAYKAYWKDDLIQFHQNQSEIDRLASAEDVHFQLLRDDAGNQDTCASIEELPSCEKQSICKEVSVQRLDDYLHVTISRSSSKRRKINQRIVDSLTLVLEDAATDESEFVVISGLGDDTFCGIELNDLIDVPCEEEPRRYRKDVDKIRYLAQVMIDFPKPIVAALRQPAQGLGAKLASLCDLVCDEASTDEPVSLQNVSKGRVPYCFTRLMGSTSVNEQILVGHKVSSSTLNCVSSLSEVFNHTRYTANMSASLKAMAVPGSMVYDDSCQVAQSTDELLELEQQLLQEERNAREYVEEIQGLWKDVVSQKIYSQA</sequence>
<evidence type="ECO:0008006" key="8">
    <source>
        <dbReference type="Google" id="ProtNLM"/>
    </source>
</evidence>
<name>A0ABN8LSF2_9CNID</name>
<dbReference type="InterPro" id="IPR001753">
    <property type="entry name" value="Enoyl-CoA_hydra/iso"/>
</dbReference>
<keyword evidence="4" id="KW-0175">Coiled coil</keyword>
<feature type="compositionally biased region" description="Basic residues" evidence="5">
    <location>
        <begin position="100"/>
        <end position="111"/>
    </location>
</feature>
<evidence type="ECO:0000313" key="7">
    <source>
        <dbReference type="Proteomes" id="UP001159427"/>
    </source>
</evidence>
<evidence type="ECO:0000256" key="3">
    <source>
        <dbReference type="ARBA" id="ARBA00023235"/>
    </source>
</evidence>
<dbReference type="InterPro" id="IPR051053">
    <property type="entry name" value="ECH/Chromodomain_protein"/>
</dbReference>
<organism evidence="6 7">
    <name type="scientific">Porites evermanni</name>
    <dbReference type="NCBI Taxonomy" id="104178"/>
    <lineage>
        <taxon>Eukaryota</taxon>
        <taxon>Metazoa</taxon>
        <taxon>Cnidaria</taxon>
        <taxon>Anthozoa</taxon>
        <taxon>Hexacorallia</taxon>
        <taxon>Scleractinia</taxon>
        <taxon>Fungiina</taxon>
        <taxon>Poritidae</taxon>
        <taxon>Porites</taxon>
    </lineage>
</organism>